<name>A0ABT8RS18_9FLAO</name>
<comment type="caution">
    <text evidence="3">The sequence shown here is derived from an EMBL/GenBank/DDBJ whole genome shotgun (WGS) entry which is preliminary data.</text>
</comment>
<reference evidence="3" key="2">
    <citation type="submission" date="2023-06" db="EMBL/GenBank/DDBJ databases">
        <authorList>
            <person name="Lucena T."/>
            <person name="Sun Q."/>
        </authorList>
    </citation>
    <scope>NUCLEOTIDE SEQUENCE</scope>
    <source>
        <strain evidence="3">CECT 8869</strain>
    </source>
</reference>
<dbReference type="EMBL" id="JAUKUC010000001">
    <property type="protein sequence ID" value="MDO1513712.1"/>
    <property type="molecule type" value="Genomic_DNA"/>
</dbReference>
<keyword evidence="4" id="KW-1185">Reference proteome</keyword>
<protein>
    <submittedName>
        <fullName evidence="3">Sulfatase-like hydrolase/transferase</fullName>
    </submittedName>
</protein>
<dbReference type="RefSeq" id="WP_304436525.1">
    <property type="nucleotide sequence ID" value="NZ_JAUKUC010000001.1"/>
</dbReference>
<proteinExistence type="predicted"/>
<dbReference type="SUPFAM" id="SSF53649">
    <property type="entry name" value="Alkaline phosphatase-like"/>
    <property type="match status" value="1"/>
</dbReference>
<gene>
    <name evidence="3" type="ORF">Q2T41_13695</name>
</gene>
<keyword evidence="1" id="KW-0732">Signal</keyword>
<sequence>MMKIRTRILLVAVLFMWVGATAQMDKTANVFLITLDGVRWQDVYQGLDTALVQSNYTEDKDLLNKMFSGSSPEESREKIMPFFWNTIAKDGQLYGNRTKGSKVDLTNKMLFSYPGYNEILTGKADDAHIDSNDKNYNKNVTVLELANKQEKYTGKVAAFASWDVFPFIINDKRSGVPVNAGYMNAKGALSEREQFLNEMQRQAPVIWESVRLDVFTHHFAKEYVKKNHPKLVYIAYGETDDFAHGGLFDLYMKALHNTDALIADLWQYVQQDDFYKDNTYFIITTDHGRGEGVREHAKWTDHGKEVQGAEHTWLAILGPKVKQVGETDNVQLFTNQIAPTISELLHLERDTKMITAKPLFLE</sequence>
<feature type="chain" id="PRO_5045211539" evidence="1">
    <location>
        <begin position="23"/>
        <end position="362"/>
    </location>
</feature>
<dbReference type="Pfam" id="PF01676">
    <property type="entry name" value="Metalloenzyme"/>
    <property type="match status" value="1"/>
</dbReference>
<organism evidence="3 4">
    <name type="scientific">Maribacter confluentis</name>
    <dbReference type="NCBI Taxonomy" id="1656093"/>
    <lineage>
        <taxon>Bacteria</taxon>
        <taxon>Pseudomonadati</taxon>
        <taxon>Bacteroidota</taxon>
        <taxon>Flavobacteriia</taxon>
        <taxon>Flavobacteriales</taxon>
        <taxon>Flavobacteriaceae</taxon>
        <taxon>Maribacter</taxon>
    </lineage>
</organism>
<evidence type="ECO:0000259" key="2">
    <source>
        <dbReference type="Pfam" id="PF01676"/>
    </source>
</evidence>
<dbReference type="InterPro" id="IPR006124">
    <property type="entry name" value="Metalloenzyme"/>
</dbReference>
<dbReference type="Proteomes" id="UP001168579">
    <property type="component" value="Unassembled WGS sequence"/>
</dbReference>
<evidence type="ECO:0000256" key="1">
    <source>
        <dbReference type="SAM" id="SignalP"/>
    </source>
</evidence>
<accession>A0ABT8RS18</accession>
<evidence type="ECO:0000313" key="3">
    <source>
        <dbReference type="EMBL" id="MDO1513712.1"/>
    </source>
</evidence>
<dbReference type="InterPro" id="IPR017850">
    <property type="entry name" value="Alkaline_phosphatase_core_sf"/>
</dbReference>
<reference evidence="3" key="1">
    <citation type="journal article" date="2014" name="Int. J. Syst. Evol. Microbiol.">
        <title>Complete genome of a new Firmicutes species belonging to the dominant human colonic microbiota ('Ruminococcus bicirculans') reveals two chromosomes and a selective capacity to utilize plant glucans.</title>
        <authorList>
            <consortium name="NISC Comparative Sequencing Program"/>
            <person name="Wegmann U."/>
            <person name="Louis P."/>
            <person name="Goesmann A."/>
            <person name="Henrissat B."/>
            <person name="Duncan S.H."/>
            <person name="Flint H.J."/>
        </authorList>
    </citation>
    <scope>NUCLEOTIDE SEQUENCE</scope>
    <source>
        <strain evidence="3">CECT 8869</strain>
    </source>
</reference>
<evidence type="ECO:0000313" key="4">
    <source>
        <dbReference type="Proteomes" id="UP001168579"/>
    </source>
</evidence>
<dbReference type="Gene3D" id="3.40.720.10">
    <property type="entry name" value="Alkaline Phosphatase, subunit A"/>
    <property type="match status" value="1"/>
</dbReference>
<feature type="domain" description="Metalloenzyme" evidence="2">
    <location>
        <begin position="222"/>
        <end position="347"/>
    </location>
</feature>
<feature type="signal peptide" evidence="1">
    <location>
        <begin position="1"/>
        <end position="22"/>
    </location>
</feature>